<feature type="region of interest" description="Disordered" evidence="2">
    <location>
        <begin position="83"/>
        <end position="158"/>
    </location>
</feature>
<protein>
    <submittedName>
        <fullName evidence="3">Uncharacterized protein</fullName>
    </submittedName>
</protein>
<dbReference type="GO" id="GO:0015629">
    <property type="term" value="C:actin cytoskeleton"/>
    <property type="evidence" value="ECO:0007669"/>
    <property type="project" value="TreeGrafter"/>
</dbReference>
<feature type="coiled-coil region" evidence="1">
    <location>
        <begin position="1361"/>
        <end position="1460"/>
    </location>
</feature>
<feature type="coiled-coil region" evidence="1">
    <location>
        <begin position="201"/>
        <end position="305"/>
    </location>
</feature>
<evidence type="ECO:0000313" key="3">
    <source>
        <dbReference type="EMBL" id="CAD7458543.1"/>
    </source>
</evidence>
<feature type="compositionally biased region" description="Basic residues" evidence="2">
    <location>
        <begin position="132"/>
        <end position="145"/>
    </location>
</feature>
<feature type="compositionally biased region" description="Basic and acidic residues" evidence="2">
    <location>
        <begin position="89"/>
        <end position="103"/>
    </location>
</feature>
<organism evidence="3">
    <name type="scientific">Timema tahoe</name>
    <dbReference type="NCBI Taxonomy" id="61484"/>
    <lineage>
        <taxon>Eukaryota</taxon>
        <taxon>Metazoa</taxon>
        <taxon>Ecdysozoa</taxon>
        <taxon>Arthropoda</taxon>
        <taxon>Hexapoda</taxon>
        <taxon>Insecta</taxon>
        <taxon>Pterygota</taxon>
        <taxon>Neoptera</taxon>
        <taxon>Polyneoptera</taxon>
        <taxon>Phasmatodea</taxon>
        <taxon>Timematodea</taxon>
        <taxon>Timematoidea</taxon>
        <taxon>Timematidae</taxon>
        <taxon>Timema</taxon>
    </lineage>
</organism>
<feature type="region of interest" description="Disordered" evidence="2">
    <location>
        <begin position="512"/>
        <end position="546"/>
    </location>
</feature>
<dbReference type="EMBL" id="OE002342">
    <property type="protein sequence ID" value="CAD7458543.1"/>
    <property type="molecule type" value="Genomic_DNA"/>
</dbReference>
<feature type="compositionally biased region" description="Basic and acidic residues" evidence="2">
    <location>
        <begin position="512"/>
        <end position="522"/>
    </location>
</feature>
<gene>
    <name evidence="3" type="ORF">TTEB3V08_LOCUS6522</name>
</gene>
<dbReference type="PANTHER" id="PTHR17271:SF1">
    <property type="entry name" value="PROTEIN OUTSPREAD"/>
    <property type="match status" value="1"/>
</dbReference>
<feature type="coiled-coil region" evidence="1">
    <location>
        <begin position="927"/>
        <end position="954"/>
    </location>
</feature>
<name>A0A7R9IHL8_9NEOP</name>
<dbReference type="GO" id="GO:0051015">
    <property type="term" value="F:actin filament binding"/>
    <property type="evidence" value="ECO:0007669"/>
    <property type="project" value="TreeGrafter"/>
</dbReference>
<evidence type="ECO:0000256" key="1">
    <source>
        <dbReference type="SAM" id="Coils"/>
    </source>
</evidence>
<proteinExistence type="predicted"/>
<accession>A0A7R9IHL8</accession>
<dbReference type="PANTHER" id="PTHR17271">
    <property type="entry name" value="PLECKSTRIN HOMOLOGY PH DOMAIN-CONTAINING PROTEIN"/>
    <property type="match status" value="1"/>
</dbReference>
<feature type="coiled-coil region" evidence="1">
    <location>
        <begin position="1161"/>
        <end position="1320"/>
    </location>
</feature>
<reference evidence="3" key="1">
    <citation type="submission" date="2020-11" db="EMBL/GenBank/DDBJ databases">
        <authorList>
            <person name="Tran Van P."/>
        </authorList>
    </citation>
    <scope>NUCLEOTIDE SEQUENCE</scope>
</reference>
<dbReference type="InterPro" id="IPR052223">
    <property type="entry name" value="Actin_Cytoskeleton_Reg"/>
</dbReference>
<feature type="region of interest" description="Disordered" evidence="2">
    <location>
        <begin position="1539"/>
        <end position="1559"/>
    </location>
</feature>
<evidence type="ECO:0000256" key="2">
    <source>
        <dbReference type="SAM" id="MobiDB-lite"/>
    </source>
</evidence>
<keyword evidence="1" id="KW-0175">Coiled coil</keyword>
<sequence length="1654" mass="187162">MNVDGAVSCSLIVNVDRTVSCSLVMNVDGAVSCSLVVNVDRTVSCSLVVNVDRAVSCSLVPRSVCSEREACIIPSTPTTPRSIFFSSDEEYRTASEGGRRENEDWGEALTPLPPSPPLNRTPISRVKEKARSRSTSRSRVYKRSRSSPPSSRRSTLDSVRTDDLLLACCGELPESDAEESIGMESVKSSLYDTMDSQGSEVDELKRQLGIALCEVGSAEKELLQLRQNNAEVATLEKQVSFILACLNHVSLISDFVSHPQVKELLSTLERTEEQLEQKTKDANESEALRKRYSELRREHEDILSQWRKPAVEEDWRQLYQQLQDRYQTDVDTWKSRMSIVESSLEEKTEHYSLLSRELSSNQDTIKHLRSEVISLSERLAQGIEENESLYRRLRELEGRGVGGNLSSSRERGRSVDSLSDLTNIDLDLDLGEMDKERIMEEYDDLRGRFEKAVQEIRAMKRELRESHALYDDLELTCITLRQDFKSREEDSSSQLSLLVSRVEDLTLKLSAAEKQRSKKENAGSEGLKSPSSSRLRRKSLDSATSSEPMKVLIRVSSLESKVAKAAEKLSKRGNEAPLSLDCPSGSLTCNQELQRVEVNVENVPEPMEVDERHSETTLRLQNLEMSVSKSRDKVKDCLHLLSSLKTSSPSRSQSIFQSDTISSLEKQLGEVRDILHQCNTQYSHTNMNTLVASTEAETVRNSVHGIVGRFEELLRDKLVELFKKRKALQEFGQFNDKARMHLLAEKLAYESVLIFRIAQAVACSAGDTQDFKDCVLKSELVECSRLISILKSKVIEGSTVTSGTSVAYLTKVLSQRLVLQGQLALARCNCESNHLFESTIKHIQPSNVSESSVLEMLLDQQKECEMFVDKYRMEKLNHLAKILAVETLSYTTYEADLASEQETRFAFLAAQRSMLEKWFDSVEEILRREMEAGIEELTAKYEDYLVKLKKENSTIPVSYREEEEMESRRLLLEFADVIALKALIDARVSVICKETQSYNMKPVNDKPKETSKSYARQIMETNIEISRFTDFEKNAANIASEFEADFEYLFQQYSEKCRADISSRLGPSDSDTGREEMAEMIKGLDLVKDDLEALHDCVTSDRTPECCSLCRDGDTGMKPRDQAGLGRQASWGDVCDKCVSIRQLVAALTNHVLQGRVCKRCQQLQETIRRLNADHEEELEMLRRSQDQEMSRLRGELETQRHSLVSQHEQEQAQLKDRARRLERRLGTLDSEYSQQVENLRAAYQKTLSAGLERDLDGEENVCQRYQAEIEQLRTLCEKGLVAMESSHRRIIAELEEKHRQELEQLRIEKEQALTEETQATLAALDAMRKAHETEVQREITKFKNEFIKKMQSTHDIGALHKEHEAEMEEIKQEILSLSERYSVKCVESAAFEDQLGVVTKQLTQAQQHIQQLDSRNKQLRAHLVSEASEMAAGDTAQLLSQKEQELRQKCDEVGQLQDELRAAHAVSLWHAAFYPDIHGVQLSALCSQLSSEYMCTEGCRGDRGNLWARLQHLADNWQSQSTGNATTSVDQKSVCRTDSNPTVVPRTKVGPNSSRNRQLSSLQKPVDFFIGCPPPLPRPLLPERDGGQTQEALRALAEEGRGCSTDVGRLPGATSREDIARFTKLVIVKTKVIKADSLAAKRFKDVKDEGESK</sequence>